<keyword evidence="8" id="KW-0663">Pyridoxal phosphate</keyword>
<dbReference type="CDD" id="cd01561">
    <property type="entry name" value="CBS_like"/>
    <property type="match status" value="1"/>
</dbReference>
<reference evidence="10 11" key="1">
    <citation type="journal article" date="2014" name="Nature">
        <title>An environmental bacterial taxon with a large and distinct metabolic repertoire.</title>
        <authorList>
            <person name="Wilson M.C."/>
            <person name="Mori T."/>
            <person name="Ruckert C."/>
            <person name="Uria A.R."/>
            <person name="Helf M.J."/>
            <person name="Takada K."/>
            <person name="Gernert C."/>
            <person name="Steffens U.A."/>
            <person name="Heycke N."/>
            <person name="Schmitt S."/>
            <person name="Rinke C."/>
            <person name="Helfrich E.J."/>
            <person name="Brachmann A.O."/>
            <person name="Gurgui C."/>
            <person name="Wakimoto T."/>
            <person name="Kracht M."/>
            <person name="Crusemann M."/>
            <person name="Hentschel U."/>
            <person name="Abe I."/>
            <person name="Matsunaga S."/>
            <person name="Kalinowski J."/>
            <person name="Takeyama H."/>
            <person name="Piel J."/>
        </authorList>
    </citation>
    <scope>NUCLEOTIDE SEQUENCE [LARGE SCALE GENOMIC DNA]</scope>
    <source>
        <strain evidence="11">TSY1</strain>
    </source>
</reference>
<dbReference type="Proteomes" id="UP000019141">
    <property type="component" value="Unassembled WGS sequence"/>
</dbReference>
<comment type="caution">
    <text evidence="10">The sequence shown here is derived from an EMBL/GenBank/DDBJ whole genome shotgun (WGS) entry which is preliminary data.</text>
</comment>
<sequence>MNGILSLIGHTPLLKLERFLGHEHFNLYAKLELLNPGGSIKDRPAVQMLMEAWQAGEINQDTTIIESSSGNLGIGLAQACAYLGLKFICVADARTTKVNCRIMQAYGAVLDLVTEPDPEVGTLLAARIKRVQHLLESISNSFNCNQYANRNNPLAHHQTMREILESLDQRVDYLFCATSTCGTLRGCADYLAQHGFERTKIIAVDAEGSVIFGDKTKPRLIPGHGAGVVPALFRPGLEDDYVLVSDLDCVVGCHRLLHSEAILAGGSSGGVMSAILKLQDQLPQGSNCVAIICDRGERYLDTIYDDVWVSEHFGDVAHLWQPSALM</sequence>
<evidence type="ECO:0000256" key="3">
    <source>
        <dbReference type="ARBA" id="ARBA00008519"/>
    </source>
</evidence>
<dbReference type="PROSITE" id="PS00901">
    <property type="entry name" value="CYS_SYNTHASE"/>
    <property type="match status" value="1"/>
</dbReference>
<comment type="subunit">
    <text evidence="4">Homodimer.</text>
</comment>
<dbReference type="InterPro" id="IPR023927">
    <property type="entry name" value="SbnA"/>
</dbReference>
<dbReference type="AlphaFoldDB" id="W4LYB5"/>
<dbReference type="Pfam" id="PF00291">
    <property type="entry name" value="PALP"/>
    <property type="match status" value="1"/>
</dbReference>
<dbReference type="GO" id="GO:0016765">
    <property type="term" value="F:transferase activity, transferring alkyl or aryl (other than methyl) groups"/>
    <property type="evidence" value="ECO:0007669"/>
    <property type="project" value="UniProtKB-ARBA"/>
</dbReference>
<accession>W4LYB5</accession>
<comment type="similarity">
    <text evidence="3">Belongs to the cysteine synthase/cystathionine beta-synthase family. SbnA subfamily.</text>
</comment>
<dbReference type="GO" id="GO:0006535">
    <property type="term" value="P:cysteine biosynthetic process from serine"/>
    <property type="evidence" value="ECO:0007669"/>
    <property type="project" value="InterPro"/>
</dbReference>
<dbReference type="InterPro" id="IPR036052">
    <property type="entry name" value="TrpB-like_PALP_sf"/>
</dbReference>
<dbReference type="HOGENOM" id="CLU_021018_1_0_7"/>
<dbReference type="EMBL" id="AZHW01000100">
    <property type="protein sequence ID" value="ETX02883.1"/>
    <property type="molecule type" value="Genomic_DNA"/>
</dbReference>
<evidence type="ECO:0000256" key="2">
    <source>
        <dbReference type="ARBA" id="ARBA00004924"/>
    </source>
</evidence>
<dbReference type="InterPro" id="IPR001926">
    <property type="entry name" value="TrpB-like_PALP"/>
</dbReference>
<protein>
    <recommendedName>
        <fullName evidence="6">N-(2-amino-2-carboxyethyl)-L-glutamate synthase</fullName>
        <ecNumber evidence="5">2.5.1.140</ecNumber>
    </recommendedName>
</protein>
<feature type="domain" description="Tryptophan synthase beta chain-like PALP" evidence="9">
    <location>
        <begin position="5"/>
        <end position="294"/>
    </location>
</feature>
<dbReference type="EC" id="2.5.1.140" evidence="5"/>
<evidence type="ECO:0000256" key="5">
    <source>
        <dbReference type="ARBA" id="ARBA00012331"/>
    </source>
</evidence>
<evidence type="ECO:0000259" key="9">
    <source>
        <dbReference type="Pfam" id="PF00291"/>
    </source>
</evidence>
<dbReference type="PANTHER" id="PTHR10314">
    <property type="entry name" value="CYSTATHIONINE BETA-SYNTHASE"/>
    <property type="match status" value="1"/>
</dbReference>
<evidence type="ECO:0000256" key="4">
    <source>
        <dbReference type="ARBA" id="ARBA00011738"/>
    </source>
</evidence>
<name>W4LYB5_ENTF1</name>
<comment type="pathway">
    <text evidence="2">Siderophore biosynthesis.</text>
</comment>
<evidence type="ECO:0000256" key="8">
    <source>
        <dbReference type="ARBA" id="ARBA00022898"/>
    </source>
</evidence>
<keyword evidence="7" id="KW-0808">Transferase</keyword>
<comment type="cofactor">
    <cofactor evidence="1">
        <name>pyridoxal 5'-phosphate</name>
        <dbReference type="ChEBI" id="CHEBI:597326"/>
    </cofactor>
</comment>
<dbReference type="InterPro" id="IPR001216">
    <property type="entry name" value="P-phosphate_BS"/>
</dbReference>
<dbReference type="Gene3D" id="3.40.50.1100">
    <property type="match status" value="2"/>
</dbReference>
<proteinExistence type="inferred from homology"/>
<evidence type="ECO:0000313" key="11">
    <source>
        <dbReference type="Proteomes" id="UP000019141"/>
    </source>
</evidence>
<evidence type="ECO:0000256" key="7">
    <source>
        <dbReference type="ARBA" id="ARBA00022679"/>
    </source>
</evidence>
<evidence type="ECO:0000313" key="10">
    <source>
        <dbReference type="EMBL" id="ETX02883.1"/>
    </source>
</evidence>
<evidence type="ECO:0000256" key="6">
    <source>
        <dbReference type="ARBA" id="ARBA00016985"/>
    </source>
</evidence>
<gene>
    <name evidence="10" type="ORF">ETSY1_01970</name>
</gene>
<evidence type="ECO:0000256" key="1">
    <source>
        <dbReference type="ARBA" id="ARBA00001933"/>
    </source>
</evidence>
<organism evidence="10 11">
    <name type="scientific">Entotheonella factor</name>
    <dbReference type="NCBI Taxonomy" id="1429438"/>
    <lineage>
        <taxon>Bacteria</taxon>
        <taxon>Pseudomonadati</taxon>
        <taxon>Nitrospinota/Tectimicrobiota group</taxon>
        <taxon>Candidatus Tectimicrobiota</taxon>
        <taxon>Candidatus Entotheonellia</taxon>
        <taxon>Candidatus Entotheonellales</taxon>
        <taxon>Candidatus Entotheonellaceae</taxon>
        <taxon>Candidatus Entotheonella</taxon>
    </lineage>
</organism>
<dbReference type="InterPro" id="IPR050214">
    <property type="entry name" value="Cys_Synth/Cystath_Beta-Synth"/>
</dbReference>
<dbReference type="SUPFAM" id="SSF53686">
    <property type="entry name" value="Tryptophan synthase beta subunit-like PLP-dependent enzymes"/>
    <property type="match status" value="1"/>
</dbReference>
<dbReference type="PATRIC" id="fig|1429438.4.peg.569"/>
<dbReference type="NCBIfam" id="TIGR03945">
    <property type="entry name" value="PLP_SbnA_fam"/>
    <property type="match status" value="1"/>
</dbReference>
<keyword evidence="11" id="KW-1185">Reference proteome</keyword>